<dbReference type="Gene3D" id="2.170.130.10">
    <property type="entry name" value="TonB-dependent receptor, plug domain"/>
    <property type="match status" value="1"/>
</dbReference>
<keyword evidence="5 11" id="KW-0812">Transmembrane</keyword>
<evidence type="ECO:0000256" key="9">
    <source>
        <dbReference type="ARBA" id="ARBA00023170"/>
    </source>
</evidence>
<evidence type="ECO:0000256" key="4">
    <source>
        <dbReference type="ARBA" id="ARBA00022452"/>
    </source>
</evidence>
<feature type="domain" description="TonB-dependent receptor plug" evidence="15">
    <location>
        <begin position="61"/>
        <end position="174"/>
    </location>
</feature>
<dbReference type="InterPro" id="IPR011276">
    <property type="entry name" value="TonB_haem/Hb_rcpt"/>
</dbReference>
<dbReference type="InterPro" id="IPR039426">
    <property type="entry name" value="TonB-dep_rcpt-like"/>
</dbReference>
<evidence type="ECO:0000313" key="16">
    <source>
        <dbReference type="EMBL" id="KWV53369.1"/>
    </source>
</evidence>
<dbReference type="Pfam" id="PF07715">
    <property type="entry name" value="Plug"/>
    <property type="match status" value="1"/>
</dbReference>
<gene>
    <name evidence="16" type="ORF">AS026_00870</name>
</gene>
<dbReference type="InterPro" id="IPR010949">
    <property type="entry name" value="TonB_Hb/transfer/lactofer_rcpt"/>
</dbReference>
<evidence type="ECO:0000256" key="7">
    <source>
        <dbReference type="ARBA" id="ARBA00023077"/>
    </source>
</evidence>
<dbReference type="SUPFAM" id="SSF56935">
    <property type="entry name" value="Porins"/>
    <property type="match status" value="1"/>
</dbReference>
<feature type="chain" id="PRO_5007137118" evidence="13">
    <location>
        <begin position="28"/>
        <end position="767"/>
    </location>
</feature>
<dbReference type="PANTHER" id="PTHR30069:SF29">
    <property type="entry name" value="HEMOGLOBIN AND HEMOGLOBIN-HAPTOGLOBIN-BINDING PROTEIN 1-RELATED"/>
    <property type="match status" value="1"/>
</dbReference>
<reference evidence="16 17" key="1">
    <citation type="submission" date="2015-11" db="EMBL/GenBank/DDBJ databases">
        <title>Draft Genome Sequence of the Strain BR 10423 (Rhizobium sp.) isolated from nodules of Mimosa pudica.</title>
        <authorList>
            <person name="Barauna A.C."/>
            <person name="Zilli J.E."/>
            <person name="Simoes-Araujo J.L."/>
            <person name="Reis V.M."/>
            <person name="James E.K."/>
            <person name="Reis F.B.Jr."/>
            <person name="Rouws L.F."/>
            <person name="Passos S.R."/>
            <person name="Gois S.R."/>
        </authorList>
    </citation>
    <scope>NUCLEOTIDE SEQUENCE [LARGE SCALE GENOMIC DNA]</scope>
    <source>
        <strain evidence="16 17">BR10423</strain>
    </source>
</reference>
<dbReference type="CDD" id="cd01347">
    <property type="entry name" value="ligand_gated_channel"/>
    <property type="match status" value="1"/>
</dbReference>
<organism evidence="16 17">
    <name type="scientific">Rhizobium altiplani</name>
    <dbReference type="NCBI Taxonomy" id="1864509"/>
    <lineage>
        <taxon>Bacteria</taxon>
        <taxon>Pseudomonadati</taxon>
        <taxon>Pseudomonadota</taxon>
        <taxon>Alphaproteobacteria</taxon>
        <taxon>Hyphomicrobiales</taxon>
        <taxon>Rhizobiaceae</taxon>
        <taxon>Rhizobium/Agrobacterium group</taxon>
        <taxon>Rhizobium</taxon>
    </lineage>
</organism>
<accession>A0A109JR59</accession>
<feature type="signal peptide" evidence="13">
    <location>
        <begin position="1"/>
        <end position="27"/>
    </location>
</feature>
<dbReference type="InterPro" id="IPR000531">
    <property type="entry name" value="Beta-barrel_TonB"/>
</dbReference>
<evidence type="ECO:0000256" key="5">
    <source>
        <dbReference type="ARBA" id="ARBA00022692"/>
    </source>
</evidence>
<dbReference type="RefSeq" id="WP_018857578.1">
    <property type="nucleotide sequence ID" value="NZ_JBBNAS010000550.1"/>
</dbReference>
<evidence type="ECO:0000259" key="15">
    <source>
        <dbReference type="Pfam" id="PF07715"/>
    </source>
</evidence>
<evidence type="ECO:0000256" key="11">
    <source>
        <dbReference type="PROSITE-ProRule" id="PRU01360"/>
    </source>
</evidence>
<dbReference type="InterPro" id="IPR037066">
    <property type="entry name" value="Plug_dom_sf"/>
</dbReference>
<evidence type="ECO:0000313" key="17">
    <source>
        <dbReference type="Proteomes" id="UP000068164"/>
    </source>
</evidence>
<evidence type="ECO:0000259" key="14">
    <source>
        <dbReference type="Pfam" id="PF00593"/>
    </source>
</evidence>
<dbReference type="NCBIfam" id="TIGR01785">
    <property type="entry name" value="TonB-hemin"/>
    <property type="match status" value="1"/>
</dbReference>
<dbReference type="Gene3D" id="2.40.170.20">
    <property type="entry name" value="TonB-dependent receptor, beta-barrel domain"/>
    <property type="match status" value="1"/>
</dbReference>
<keyword evidence="7 12" id="KW-0798">TonB box</keyword>
<evidence type="ECO:0000256" key="13">
    <source>
        <dbReference type="SAM" id="SignalP"/>
    </source>
</evidence>
<proteinExistence type="inferred from homology"/>
<evidence type="ECO:0000256" key="3">
    <source>
        <dbReference type="ARBA" id="ARBA00022448"/>
    </source>
</evidence>
<evidence type="ECO:0000256" key="12">
    <source>
        <dbReference type="RuleBase" id="RU003357"/>
    </source>
</evidence>
<dbReference type="GO" id="GO:0044718">
    <property type="term" value="P:siderophore transmembrane transport"/>
    <property type="evidence" value="ECO:0007669"/>
    <property type="project" value="TreeGrafter"/>
</dbReference>
<comment type="caution">
    <text evidence="16">The sequence shown here is derived from an EMBL/GenBank/DDBJ whole genome shotgun (WGS) entry which is preliminary data.</text>
</comment>
<comment type="subcellular location">
    <subcellularLocation>
        <location evidence="1 11">Cell outer membrane</location>
        <topology evidence="1 11">Multi-pass membrane protein</topology>
    </subcellularLocation>
</comment>
<dbReference type="InterPro" id="IPR036942">
    <property type="entry name" value="Beta-barrel_TonB_sf"/>
</dbReference>
<comment type="similarity">
    <text evidence="2 11 12">Belongs to the TonB-dependent receptor family.</text>
</comment>
<dbReference type="GO" id="GO:0015344">
    <property type="term" value="F:siderophore uptake transmembrane transporter activity"/>
    <property type="evidence" value="ECO:0007669"/>
    <property type="project" value="TreeGrafter"/>
</dbReference>
<feature type="domain" description="TonB-dependent receptor-like beta-barrel" evidence="14">
    <location>
        <begin position="285"/>
        <end position="720"/>
    </location>
</feature>
<keyword evidence="8 11" id="KW-0472">Membrane</keyword>
<dbReference type="InterPro" id="IPR012910">
    <property type="entry name" value="Plug_dom"/>
</dbReference>
<dbReference type="Proteomes" id="UP000068164">
    <property type="component" value="Unassembled WGS sequence"/>
</dbReference>
<dbReference type="AlphaFoldDB" id="A0A109JR59"/>
<protein>
    <submittedName>
        <fullName evidence="16">Cation transporter</fullName>
    </submittedName>
</protein>
<evidence type="ECO:0000256" key="8">
    <source>
        <dbReference type="ARBA" id="ARBA00023136"/>
    </source>
</evidence>
<keyword evidence="3 11" id="KW-0813">Transport</keyword>
<sequence length="767" mass="82680">MIVRHSRSVLLACTAFVTLGLTSISLAQTTEKPAASAGDSTVLQPIVVKGKRVAAKPGSVADTPLASQTTQETILKKNVNNLADFGRTVDPGVTYVPKQGGAFLRGLGGPRITTMVDGVPIPFLSNAARAANPITDTTNADGGMNTFDFQSLSTLDVVRGADSSRAGSGALAGAFVLRTLEPEDLIEPGRDWGGVTKFDYDGTDRSAGGSLAVAKKINNTSVLFQGSYRKGHEIENNGKVDTIGPTRTEANPADYDQNNLLFKLRQQLEGGHMVGITAERFSRDTTTDLKTLQGATTGSSRVYKIGDYDGTEDNRRERVSLDYQFEAPSADSTFDAARMSLYWQRLTREAGAEGTRVGTVAGPWLRNNQIQENDYGLTGNLTSRFATGTFEHEVNIGGDVSLFNATSFIDGLDACILGTASATAKAFSCPNLHADQADIPDVDGARLGLFVDDKISFGNSGFALTPGLRFDWYDYDPKQTAAFEDNPGFAANGLPDGSDGSRFSPKLLATYQVAPAVELFAQWSMAFRAPTINELYLDFSNPAFGYATVGNPDLKPETANGFEIGANFGDSDTGGRVTAFHNLYRNFIDSETSFANPLYPAGLTSYFNRNRVQISGVELEAHKLFDNGINLHGSLAYAYGKDTDTNEYLRSVAPLKAIVGAGYQRETWGTDLSLVTSAGMRSDGNTRTFDAPGYGVVDLTAWWEPEQTKGLRIQGGIYNLFDKTYYNAVALKDLNNTTVPSNSNTAQPLDFYSEPGRVFKISLVQRF</sequence>
<keyword evidence="17" id="KW-1185">Reference proteome</keyword>
<dbReference type="PANTHER" id="PTHR30069">
    <property type="entry name" value="TONB-DEPENDENT OUTER MEMBRANE RECEPTOR"/>
    <property type="match status" value="1"/>
</dbReference>
<dbReference type="Pfam" id="PF00593">
    <property type="entry name" value="TonB_dep_Rec_b-barrel"/>
    <property type="match status" value="1"/>
</dbReference>
<evidence type="ECO:0000256" key="10">
    <source>
        <dbReference type="ARBA" id="ARBA00023237"/>
    </source>
</evidence>
<dbReference type="PROSITE" id="PS52016">
    <property type="entry name" value="TONB_DEPENDENT_REC_3"/>
    <property type="match status" value="1"/>
</dbReference>
<keyword evidence="9" id="KW-0675">Receptor</keyword>
<dbReference type="GO" id="GO:0015232">
    <property type="term" value="F:heme transmembrane transporter activity"/>
    <property type="evidence" value="ECO:0007669"/>
    <property type="project" value="InterPro"/>
</dbReference>
<keyword evidence="10 11" id="KW-0998">Cell outer membrane</keyword>
<dbReference type="EMBL" id="LNCD01000065">
    <property type="protein sequence ID" value="KWV53369.1"/>
    <property type="molecule type" value="Genomic_DNA"/>
</dbReference>
<keyword evidence="6 13" id="KW-0732">Signal</keyword>
<dbReference type="OrthoDB" id="9796221at2"/>
<keyword evidence="4 11" id="KW-1134">Transmembrane beta strand</keyword>
<dbReference type="GO" id="GO:0009279">
    <property type="term" value="C:cell outer membrane"/>
    <property type="evidence" value="ECO:0007669"/>
    <property type="project" value="UniProtKB-SubCell"/>
</dbReference>
<evidence type="ECO:0000256" key="6">
    <source>
        <dbReference type="ARBA" id="ARBA00022729"/>
    </source>
</evidence>
<dbReference type="NCBIfam" id="TIGR01786">
    <property type="entry name" value="TonB-hemlactrns"/>
    <property type="match status" value="1"/>
</dbReference>
<evidence type="ECO:0000256" key="2">
    <source>
        <dbReference type="ARBA" id="ARBA00009810"/>
    </source>
</evidence>
<evidence type="ECO:0000256" key="1">
    <source>
        <dbReference type="ARBA" id="ARBA00004571"/>
    </source>
</evidence>
<name>A0A109JR59_9HYPH</name>